<proteinExistence type="predicted"/>
<sequence>MATRTRRRISTALQTQVLLVCIPLALSACGGGGGGGGGGGAGLQADLVITPANAKPVAADALDNATNIDAARGGSEFILSAQVAPNALPARGSVPLVAAVRALVSKRAPASGMPMGVAIERTMPCTEAGSVHVTGDVAGDSGLVAGDHVTLTASGCRESVGGVATMMSGGLTLTVASGSMLPGSPFPHHVVMTIHAAGFGVTAGGESSTTNGDMVFDLTETSESQGNVVLTGSSLASSVTTAGGTRSFTMRDYRQAVAFSSGSNSFTVTGDFESLNSRLGTAPVNYRVSTPTAMVIADPSGNVTAGSLRVDGKQSALLLSVTAINSFSLQVDANGDGTFETVTPTTLEELRSLR</sequence>
<organism evidence="2 3">
    <name type="scientific">Ramlibacter monticola</name>
    <dbReference type="NCBI Taxonomy" id="1926872"/>
    <lineage>
        <taxon>Bacteria</taxon>
        <taxon>Pseudomonadati</taxon>
        <taxon>Pseudomonadota</taxon>
        <taxon>Betaproteobacteria</taxon>
        <taxon>Burkholderiales</taxon>
        <taxon>Comamonadaceae</taxon>
        <taxon>Ramlibacter</taxon>
    </lineage>
</organism>
<protein>
    <recommendedName>
        <fullName evidence="4">DUF5666 domain-containing protein</fullName>
    </recommendedName>
</protein>
<dbReference type="AlphaFoldDB" id="A0A936Z3P4"/>
<dbReference type="EMBL" id="JAEQNE010000004">
    <property type="protein sequence ID" value="MBL0393067.1"/>
    <property type="molecule type" value="Genomic_DNA"/>
</dbReference>
<dbReference type="RefSeq" id="WP_201675725.1">
    <property type="nucleotide sequence ID" value="NZ_JAEQNE010000004.1"/>
</dbReference>
<evidence type="ECO:0000313" key="3">
    <source>
        <dbReference type="Proteomes" id="UP000599109"/>
    </source>
</evidence>
<reference evidence="2 3" key="1">
    <citation type="journal article" date="2017" name="Int. J. Syst. Evol. Microbiol.">
        <title>Ramlibacter monticola sp. nov., isolated from forest soil.</title>
        <authorList>
            <person name="Chaudhary D.K."/>
            <person name="Kim J."/>
        </authorList>
    </citation>
    <scope>NUCLEOTIDE SEQUENCE [LARGE SCALE GENOMIC DNA]</scope>
    <source>
        <strain evidence="2 3">KACC 19175</strain>
    </source>
</reference>
<dbReference type="PROSITE" id="PS51257">
    <property type="entry name" value="PROKAR_LIPOPROTEIN"/>
    <property type="match status" value="1"/>
</dbReference>
<evidence type="ECO:0000256" key="1">
    <source>
        <dbReference type="SAM" id="SignalP"/>
    </source>
</evidence>
<evidence type="ECO:0000313" key="2">
    <source>
        <dbReference type="EMBL" id="MBL0393067.1"/>
    </source>
</evidence>
<feature type="signal peptide" evidence="1">
    <location>
        <begin position="1"/>
        <end position="27"/>
    </location>
</feature>
<gene>
    <name evidence="2" type="ORF">JJ685_18150</name>
</gene>
<evidence type="ECO:0008006" key="4">
    <source>
        <dbReference type="Google" id="ProtNLM"/>
    </source>
</evidence>
<keyword evidence="3" id="KW-1185">Reference proteome</keyword>
<accession>A0A936Z3P4</accession>
<comment type="caution">
    <text evidence="2">The sequence shown here is derived from an EMBL/GenBank/DDBJ whole genome shotgun (WGS) entry which is preliminary data.</text>
</comment>
<feature type="chain" id="PRO_5037829848" description="DUF5666 domain-containing protein" evidence="1">
    <location>
        <begin position="28"/>
        <end position="354"/>
    </location>
</feature>
<name>A0A936Z3P4_9BURK</name>
<keyword evidence="1" id="KW-0732">Signal</keyword>
<dbReference type="Proteomes" id="UP000599109">
    <property type="component" value="Unassembled WGS sequence"/>
</dbReference>